<evidence type="ECO:0000313" key="2">
    <source>
        <dbReference type="Proteomes" id="UP000093943"/>
    </source>
</evidence>
<gene>
    <name evidence="1" type="ORF">A5710_11530</name>
</gene>
<dbReference type="AlphaFoldDB" id="A0A1A2XE30"/>
<evidence type="ECO:0000313" key="1">
    <source>
        <dbReference type="EMBL" id="OBI23910.1"/>
    </source>
</evidence>
<dbReference type="Proteomes" id="UP000093943">
    <property type="component" value="Unassembled WGS sequence"/>
</dbReference>
<dbReference type="EMBL" id="LZKG01000177">
    <property type="protein sequence ID" value="OBI23910.1"/>
    <property type="molecule type" value="Genomic_DNA"/>
</dbReference>
<evidence type="ECO:0008006" key="3">
    <source>
        <dbReference type="Google" id="ProtNLM"/>
    </source>
</evidence>
<name>A0A1A2XE30_MYCSD</name>
<organism evidence="1 2">
    <name type="scientific">Mycolicibacter sinensis (strain JDM601)</name>
    <name type="common">Mycobacterium sinense</name>
    <dbReference type="NCBI Taxonomy" id="875328"/>
    <lineage>
        <taxon>Bacteria</taxon>
        <taxon>Bacillati</taxon>
        <taxon>Actinomycetota</taxon>
        <taxon>Actinomycetes</taxon>
        <taxon>Mycobacteriales</taxon>
        <taxon>Mycobacteriaceae</taxon>
        <taxon>Mycolicibacter</taxon>
    </lineage>
</organism>
<comment type="caution">
    <text evidence="1">The sequence shown here is derived from an EMBL/GenBank/DDBJ whole genome shotgun (WGS) entry which is preliminary data.</text>
</comment>
<sequence>MGRQQLDLDPAAVRSVADSFDATAIDIDTAIRTRLGSLAFDGGVAGRDHVAAGEVLRRTLDSWAPELTRWSRATTEITAALRATVLRYGHAESYAADRVG</sequence>
<reference evidence="2" key="1">
    <citation type="submission" date="2016-06" db="EMBL/GenBank/DDBJ databases">
        <authorList>
            <person name="Sutton G."/>
            <person name="Brinkac L."/>
            <person name="Sanka R."/>
            <person name="Adams M."/>
            <person name="Lau E."/>
            <person name="Sam S."/>
            <person name="Sreng N."/>
            <person name="Him V."/>
            <person name="Kerleguer A."/>
            <person name="Cheng S."/>
        </authorList>
    </citation>
    <scope>NUCLEOTIDE SEQUENCE [LARGE SCALE GENOMIC DNA]</scope>
    <source>
        <strain evidence="2">E1876</strain>
    </source>
</reference>
<dbReference type="InterPro" id="IPR022536">
    <property type="entry name" value="EspC"/>
</dbReference>
<dbReference type="GO" id="GO:0009306">
    <property type="term" value="P:protein secretion"/>
    <property type="evidence" value="ECO:0007669"/>
    <property type="project" value="InterPro"/>
</dbReference>
<dbReference type="RefSeq" id="WP_064921411.1">
    <property type="nucleotide sequence ID" value="NZ_LZJK01000063.1"/>
</dbReference>
<protein>
    <recommendedName>
        <fullName evidence="3">ESX-1 secretion-associated protein</fullName>
    </recommendedName>
</protein>
<proteinExistence type="predicted"/>
<dbReference type="OrthoDB" id="4763847at2"/>
<accession>A0A1A2XE30</accession>
<dbReference type="Pfam" id="PF10824">
    <property type="entry name" value="T7SS_ESX_EspC"/>
    <property type="match status" value="1"/>
</dbReference>